<dbReference type="RefSeq" id="WP_166405115.1">
    <property type="nucleotide sequence ID" value="NZ_BEXT01000001.1"/>
</dbReference>
<feature type="repeat" description="TPR" evidence="1">
    <location>
        <begin position="551"/>
        <end position="584"/>
    </location>
</feature>
<keyword evidence="4" id="KW-1185">Reference proteome</keyword>
<dbReference type="Gene3D" id="1.25.40.10">
    <property type="entry name" value="Tetratricopeptide repeat domain"/>
    <property type="match status" value="6"/>
</dbReference>
<feature type="repeat" description="TPR" evidence="1">
    <location>
        <begin position="344"/>
        <end position="377"/>
    </location>
</feature>
<organism evidence="3 4">
    <name type="scientific">Desulfonema ishimotonii</name>
    <dbReference type="NCBI Taxonomy" id="45657"/>
    <lineage>
        <taxon>Bacteria</taxon>
        <taxon>Pseudomonadati</taxon>
        <taxon>Thermodesulfobacteriota</taxon>
        <taxon>Desulfobacteria</taxon>
        <taxon>Desulfobacterales</taxon>
        <taxon>Desulfococcaceae</taxon>
        <taxon>Desulfonema</taxon>
    </lineage>
</organism>
<dbReference type="PROSITE" id="PS50005">
    <property type="entry name" value="TPR"/>
    <property type="match status" value="12"/>
</dbReference>
<dbReference type="SUPFAM" id="SSF48452">
    <property type="entry name" value="TPR-like"/>
    <property type="match status" value="1"/>
</dbReference>
<dbReference type="PROSITE" id="PS50293">
    <property type="entry name" value="TPR_REGION"/>
    <property type="match status" value="4"/>
</dbReference>
<evidence type="ECO:0008006" key="5">
    <source>
        <dbReference type="Google" id="ProtNLM"/>
    </source>
</evidence>
<evidence type="ECO:0000313" key="4">
    <source>
        <dbReference type="Proteomes" id="UP000288096"/>
    </source>
</evidence>
<dbReference type="Proteomes" id="UP000288096">
    <property type="component" value="Unassembled WGS sequence"/>
</dbReference>
<evidence type="ECO:0000256" key="1">
    <source>
        <dbReference type="PROSITE-ProRule" id="PRU00339"/>
    </source>
</evidence>
<feature type="repeat" description="TPR" evidence="1">
    <location>
        <begin position="310"/>
        <end position="343"/>
    </location>
</feature>
<gene>
    <name evidence="3" type="ORF">DENIS_3008</name>
</gene>
<keyword evidence="1" id="KW-0802">TPR repeat</keyword>
<dbReference type="AlphaFoldDB" id="A0A401FYK8"/>
<feature type="repeat" description="TPR" evidence="1">
    <location>
        <begin position="174"/>
        <end position="207"/>
    </location>
</feature>
<feature type="repeat" description="TPR" evidence="1">
    <location>
        <begin position="242"/>
        <end position="275"/>
    </location>
</feature>
<dbReference type="SUPFAM" id="SSF48439">
    <property type="entry name" value="Protein prenylyltransferase"/>
    <property type="match status" value="2"/>
</dbReference>
<dbReference type="GO" id="GO:0051301">
    <property type="term" value="P:cell division"/>
    <property type="evidence" value="ECO:0007669"/>
    <property type="project" value="TreeGrafter"/>
</dbReference>
<feature type="transmembrane region" description="Helical" evidence="2">
    <location>
        <begin position="821"/>
        <end position="846"/>
    </location>
</feature>
<reference evidence="4" key="1">
    <citation type="submission" date="2017-11" db="EMBL/GenBank/DDBJ databases">
        <authorList>
            <person name="Watanabe M."/>
            <person name="Kojima H."/>
        </authorList>
    </citation>
    <scope>NUCLEOTIDE SEQUENCE [LARGE SCALE GENOMIC DNA]</scope>
    <source>
        <strain evidence="4">Tokyo 01</strain>
    </source>
</reference>
<dbReference type="InterPro" id="IPR011990">
    <property type="entry name" value="TPR-like_helical_dom_sf"/>
</dbReference>
<feature type="repeat" description="TPR" evidence="1">
    <location>
        <begin position="72"/>
        <end position="105"/>
    </location>
</feature>
<proteinExistence type="predicted"/>
<dbReference type="SMART" id="SM00028">
    <property type="entry name" value="TPR"/>
    <property type="match status" value="14"/>
</dbReference>
<feature type="repeat" description="TPR" evidence="1">
    <location>
        <begin position="4"/>
        <end position="37"/>
    </location>
</feature>
<feature type="repeat" description="TPR" evidence="1">
    <location>
        <begin position="140"/>
        <end position="173"/>
    </location>
</feature>
<feature type="repeat" description="TPR" evidence="1">
    <location>
        <begin position="208"/>
        <end position="241"/>
    </location>
</feature>
<keyword evidence="2" id="KW-1133">Transmembrane helix</keyword>
<protein>
    <recommendedName>
        <fullName evidence="5">Tetratricopeptide repeat protein</fullName>
    </recommendedName>
</protein>
<dbReference type="InterPro" id="IPR019734">
    <property type="entry name" value="TPR_rpt"/>
</dbReference>
<evidence type="ECO:0000256" key="2">
    <source>
        <dbReference type="SAM" id="Phobius"/>
    </source>
</evidence>
<sequence>MKTAKDYYNEGVKLWKSGQFKEALAAFDRAIGLDENFAVPWNGKGYALYYLGRYEEALAAFDRAIRLDENLAHPWNGKGIALYYLGRYEEALAAFDRAIRLDENLAHPWNGKGSALRSLGRYEEALAAYDRAIGLDENDAALWHGKGNALYSLGRYEEALAAYDRAIGLDENDAALWHGKGNALYSLGRYEEALAAYDRAIGLDENLANPWHGKGNALSDLGRYEEALAAYDRAIGLDENLALPWYGKGSALHSLGRYEEALAAFERAIDLNENDALPWNGKGSALSDLGRYEEALAAFDRAIGLDENSALPWNGKGNALNSLGRYEEALAAFDRAIGLDENFAAPWHGKGNALSSLGRYEEALAAYDEAIGLDENLAAPWYGKAKLYDDLDDARLAHPCLTRTYRLSDEPTFFKFSFSLIGKYFSPLFIHRISREHPRLMTALGWLQTAGGPLRQCLPLLQFIRFIRKYPGFPNEIERLKFLGLIRYYLGDPLEAEELFNKVDDEDESDLMGQYYLIASMNASEENTEGALQFAVDHAGGLLTAESEPDAAQWYYAGHIFRIKGNYGAASTAFERAFKADEDFLSALYMRMFCQHRLNRREERNRLVKQILGKENLLIKENRRGFLGRIMPESVDLNSSGWHMPFVKYARWAEISEALNLLYDLLQNHEDKCGSLPPEISFVNDMEGCGVPDALQVWMQNEKFRAELENRKAEISKYELKELRTELKMVFPFFPLSPEKIAETDTELVIAKMIEDEGEKITGKTEAFHKLLTYCHFTDCLSAREFTFLSYFTIYKDQQHKKSGIKGYAAKFLEEISKTSFAAIVAVPVFGVSGLLTASVGFIGVYSSFSVFYEFLKTAFKGDFKDHLTYPQFKTNFLEFIQKHPGETPETFRDE</sequence>
<comment type="caution">
    <text evidence="3">The sequence shown here is derived from an EMBL/GenBank/DDBJ whole genome shotgun (WGS) entry which is preliminary data.</text>
</comment>
<dbReference type="Pfam" id="PF13432">
    <property type="entry name" value="TPR_16"/>
    <property type="match status" value="4"/>
</dbReference>
<feature type="repeat" description="TPR" evidence="1">
    <location>
        <begin position="38"/>
        <end position="71"/>
    </location>
</feature>
<reference evidence="4" key="2">
    <citation type="submission" date="2019-01" db="EMBL/GenBank/DDBJ databases">
        <title>Genome sequence of Desulfonema ishimotonii strain Tokyo 01.</title>
        <authorList>
            <person name="Fukui M."/>
        </authorList>
    </citation>
    <scope>NUCLEOTIDE SEQUENCE [LARGE SCALE GENOMIC DNA]</scope>
    <source>
        <strain evidence="4">Tokyo 01</strain>
    </source>
</reference>
<dbReference type="PANTHER" id="PTHR12558:SF13">
    <property type="entry name" value="CELL DIVISION CYCLE PROTEIN 27 HOMOLOG"/>
    <property type="match status" value="1"/>
</dbReference>
<evidence type="ECO:0000313" key="3">
    <source>
        <dbReference type="EMBL" id="GBC62045.1"/>
    </source>
</evidence>
<keyword evidence="2" id="KW-0812">Transmembrane</keyword>
<feature type="repeat" description="TPR" evidence="1">
    <location>
        <begin position="106"/>
        <end position="139"/>
    </location>
</feature>
<dbReference type="EMBL" id="BEXT01000001">
    <property type="protein sequence ID" value="GBC62045.1"/>
    <property type="molecule type" value="Genomic_DNA"/>
</dbReference>
<feature type="repeat" description="TPR" evidence="1">
    <location>
        <begin position="276"/>
        <end position="309"/>
    </location>
</feature>
<keyword evidence="2" id="KW-0472">Membrane</keyword>
<dbReference type="Pfam" id="PF00515">
    <property type="entry name" value="TPR_1"/>
    <property type="match status" value="2"/>
</dbReference>
<name>A0A401FYK8_9BACT</name>
<accession>A0A401FYK8</accession>
<dbReference type="PANTHER" id="PTHR12558">
    <property type="entry name" value="CELL DIVISION CYCLE 16,23,27"/>
    <property type="match status" value="1"/>
</dbReference>
<dbReference type="Pfam" id="PF13181">
    <property type="entry name" value="TPR_8"/>
    <property type="match status" value="2"/>
</dbReference>